<name>A0A1Q9CVR4_SYMMI</name>
<comment type="caution">
    <text evidence="2">The sequence shown here is derived from an EMBL/GenBank/DDBJ whole genome shotgun (WGS) entry which is preliminary data.</text>
</comment>
<protein>
    <submittedName>
        <fullName evidence="2">Uncharacterized protein</fullName>
    </submittedName>
</protein>
<dbReference type="Proteomes" id="UP000186817">
    <property type="component" value="Unassembled WGS sequence"/>
</dbReference>
<dbReference type="OrthoDB" id="10513658at2759"/>
<accession>A0A1Q9CVR4</accession>
<gene>
    <name evidence="2" type="ORF">AK812_SmicGene31833</name>
</gene>
<keyword evidence="3" id="KW-1185">Reference proteome</keyword>
<proteinExistence type="predicted"/>
<evidence type="ECO:0000313" key="3">
    <source>
        <dbReference type="Proteomes" id="UP000186817"/>
    </source>
</evidence>
<dbReference type="AlphaFoldDB" id="A0A1Q9CVR4"/>
<evidence type="ECO:0000256" key="1">
    <source>
        <dbReference type="SAM" id="MobiDB-lite"/>
    </source>
</evidence>
<feature type="region of interest" description="Disordered" evidence="1">
    <location>
        <begin position="641"/>
        <end position="664"/>
    </location>
</feature>
<reference evidence="2 3" key="1">
    <citation type="submission" date="2016-02" db="EMBL/GenBank/DDBJ databases">
        <title>Genome analysis of coral dinoflagellate symbionts highlights evolutionary adaptations to a symbiotic lifestyle.</title>
        <authorList>
            <person name="Aranda M."/>
            <person name="Li Y."/>
            <person name="Liew Y.J."/>
            <person name="Baumgarten S."/>
            <person name="Simakov O."/>
            <person name="Wilson M."/>
            <person name="Piel J."/>
            <person name="Ashoor H."/>
            <person name="Bougouffa S."/>
            <person name="Bajic V.B."/>
            <person name="Ryu T."/>
            <person name="Ravasi T."/>
            <person name="Bayer T."/>
            <person name="Micklem G."/>
            <person name="Kim H."/>
            <person name="Bhak J."/>
            <person name="Lajeunesse T.C."/>
            <person name="Voolstra C.R."/>
        </authorList>
    </citation>
    <scope>NUCLEOTIDE SEQUENCE [LARGE SCALE GENOMIC DNA]</scope>
    <source>
        <strain evidence="2 3">CCMP2467</strain>
    </source>
</reference>
<dbReference type="EMBL" id="LSRX01000887">
    <property type="protein sequence ID" value="OLP86997.1"/>
    <property type="molecule type" value="Genomic_DNA"/>
</dbReference>
<organism evidence="2 3">
    <name type="scientific">Symbiodinium microadriaticum</name>
    <name type="common">Dinoflagellate</name>
    <name type="synonym">Zooxanthella microadriatica</name>
    <dbReference type="NCBI Taxonomy" id="2951"/>
    <lineage>
        <taxon>Eukaryota</taxon>
        <taxon>Sar</taxon>
        <taxon>Alveolata</taxon>
        <taxon>Dinophyceae</taxon>
        <taxon>Suessiales</taxon>
        <taxon>Symbiodiniaceae</taxon>
        <taxon>Symbiodinium</taxon>
    </lineage>
</organism>
<sequence>MANGQALFYVDIALDVKQLGLFWQNKLFGYFFLNVAGMALPPVFTTLEAVDFLDWRSPEEDRLKKVLPPKMVVPAMLLSICTQTHMLLLVAASALSRAILCLQEPSMQRQVLCSPVDTESLRLNVRSSAQVAESAVSALVQMNFLVSALGRIAQIEALELSDEELNSMKLSVLVSCFSLGLGFASRDKADSAVLGLPGKVGWGPTMAGLVLARSLEVFSRILAVNVLQASLRGLPLLRFAGVGAVALAFLAACLAFPDASWADAALRCCDSPASELLHSLSSRLAWPSRTPPGPTPQPLGSARQLQAQLQARCKLNSTNHVLGASLAPSEAAVIAHPGQILEPNSLLKLRLLGGQLRVEFELGEGGMQRDAEALYSLIIHVVLVSAAGGGQLLLRTSTVLPDTLLIAWLVPVLTCPSQSQVVSFLSWAALGLLSWLGHHVNHPRFAALASGGEEPVIAYSTLLAGFPTPDGQVPKAVLAAMQGKVAVDLTSDAAARGLTQQGLERILESTGDVRFDVDVLERLAIPREAVVEGLATSHPTTLHLPDFQNVPADSWERLGASLDSDRLRKVDLTLCFEFCGAGCKALLAGLARCRKLQDLAMDKSWQVPGEAWAELGAAEWPELRKASFYLRLGRESWRFEGWRGERGGDKDEDTTLGTRDYETS</sequence>
<evidence type="ECO:0000313" key="2">
    <source>
        <dbReference type="EMBL" id="OLP86997.1"/>
    </source>
</evidence>